<dbReference type="PANTHER" id="PTHR20863">
    <property type="entry name" value="ACYL CARRIER PROTEIN"/>
    <property type="match status" value="1"/>
</dbReference>
<evidence type="ECO:0000256" key="2">
    <source>
        <dbReference type="ARBA" id="ARBA00022516"/>
    </source>
</evidence>
<dbReference type="InterPro" id="IPR009081">
    <property type="entry name" value="PP-bd_ACP"/>
</dbReference>
<evidence type="ECO:0000256" key="5">
    <source>
        <dbReference type="ARBA" id="ARBA00023098"/>
    </source>
</evidence>
<accession>A0ABP3FPI6</accession>
<evidence type="ECO:0000256" key="7">
    <source>
        <dbReference type="HAMAP-Rule" id="MF_01217"/>
    </source>
</evidence>
<evidence type="ECO:0000259" key="10">
    <source>
        <dbReference type="PROSITE" id="PS50075"/>
    </source>
</evidence>
<dbReference type="HAMAP" id="MF_01217">
    <property type="entry name" value="Acyl_carrier"/>
    <property type="match status" value="1"/>
</dbReference>
<feature type="domain" description="Carrier" evidence="10">
    <location>
        <begin position="6"/>
        <end position="81"/>
    </location>
</feature>
<dbReference type="EMBL" id="BAAABM010000007">
    <property type="protein sequence ID" value="GAA0322722.1"/>
    <property type="molecule type" value="Genomic_DNA"/>
</dbReference>
<comment type="PTM">
    <text evidence="9">4'-phosphopantetheine is transferred from CoA to a specific serine of apo-ACP by acpS.</text>
</comment>
<dbReference type="Gene3D" id="1.10.1200.10">
    <property type="entry name" value="ACP-like"/>
    <property type="match status" value="1"/>
</dbReference>
<feature type="modified residue" description="O-(pantetheine 4'-phosphoryl)serine" evidence="7">
    <location>
        <position position="41"/>
    </location>
</feature>
<keyword evidence="4 7" id="KW-0276">Fatty acid metabolism</keyword>
<evidence type="ECO:0000256" key="8">
    <source>
        <dbReference type="NCBIfam" id="TIGR00517"/>
    </source>
</evidence>
<dbReference type="NCBIfam" id="TIGR00517">
    <property type="entry name" value="acyl_carrier"/>
    <property type="match status" value="1"/>
</dbReference>
<keyword evidence="2 7" id="KW-0444">Lipid biosynthesis</keyword>
<keyword evidence="1 7" id="KW-0596">Phosphopantetheine</keyword>
<proteinExistence type="inferred from homology"/>
<evidence type="ECO:0000256" key="6">
    <source>
        <dbReference type="ARBA" id="ARBA00023160"/>
    </source>
</evidence>
<comment type="function">
    <text evidence="7 9">Carrier of the growing fatty acid chain in fatty acid biosynthesis.</text>
</comment>
<keyword evidence="3 7" id="KW-0597">Phosphoprotein</keyword>
<dbReference type="InterPro" id="IPR003231">
    <property type="entry name" value="ACP"/>
</dbReference>
<comment type="caution">
    <text evidence="11">The sequence shown here is derived from an EMBL/GenBank/DDBJ whole genome shotgun (WGS) entry which is preliminary data.</text>
</comment>
<organism evidence="11 12">
    <name type="scientific">Actinoallomurus spadix</name>
    <dbReference type="NCBI Taxonomy" id="79912"/>
    <lineage>
        <taxon>Bacteria</taxon>
        <taxon>Bacillati</taxon>
        <taxon>Actinomycetota</taxon>
        <taxon>Actinomycetes</taxon>
        <taxon>Streptosporangiales</taxon>
        <taxon>Thermomonosporaceae</taxon>
        <taxon>Actinoallomurus</taxon>
    </lineage>
</organism>
<evidence type="ECO:0000256" key="3">
    <source>
        <dbReference type="ARBA" id="ARBA00022553"/>
    </source>
</evidence>
<comment type="subcellular location">
    <subcellularLocation>
        <location evidence="7">Cytoplasm</location>
    </subcellularLocation>
</comment>
<dbReference type="RefSeq" id="WP_252799666.1">
    <property type="nucleotide sequence ID" value="NZ_BAAABM010000007.1"/>
</dbReference>
<dbReference type="SUPFAM" id="SSF47336">
    <property type="entry name" value="ACP-like"/>
    <property type="match status" value="1"/>
</dbReference>
<dbReference type="Pfam" id="PF00550">
    <property type="entry name" value="PP-binding"/>
    <property type="match status" value="1"/>
</dbReference>
<protein>
    <recommendedName>
        <fullName evidence="7 8">Acyl carrier protein</fullName>
        <shortName evidence="7">ACP</shortName>
    </recommendedName>
</protein>
<name>A0ABP3FPI6_9ACTN</name>
<evidence type="ECO:0000256" key="4">
    <source>
        <dbReference type="ARBA" id="ARBA00022832"/>
    </source>
</evidence>
<evidence type="ECO:0000256" key="1">
    <source>
        <dbReference type="ARBA" id="ARBA00022450"/>
    </source>
</evidence>
<reference evidence="12" key="1">
    <citation type="journal article" date="2019" name="Int. J. Syst. Evol. Microbiol.">
        <title>The Global Catalogue of Microorganisms (GCM) 10K type strain sequencing project: providing services to taxonomists for standard genome sequencing and annotation.</title>
        <authorList>
            <consortium name="The Broad Institute Genomics Platform"/>
            <consortium name="The Broad Institute Genome Sequencing Center for Infectious Disease"/>
            <person name="Wu L."/>
            <person name="Ma J."/>
        </authorList>
    </citation>
    <scope>NUCLEOTIDE SEQUENCE [LARGE SCALE GENOMIC DNA]</scope>
    <source>
        <strain evidence="12">JCM 3146</strain>
    </source>
</reference>
<dbReference type="InterPro" id="IPR036736">
    <property type="entry name" value="ACP-like_sf"/>
</dbReference>
<dbReference type="NCBIfam" id="NF002148">
    <property type="entry name" value="PRK00982.1-2"/>
    <property type="match status" value="1"/>
</dbReference>
<dbReference type="PANTHER" id="PTHR20863:SF76">
    <property type="entry name" value="CARRIER DOMAIN-CONTAINING PROTEIN"/>
    <property type="match status" value="1"/>
</dbReference>
<dbReference type="NCBIfam" id="NF002150">
    <property type="entry name" value="PRK00982.1-4"/>
    <property type="match status" value="1"/>
</dbReference>
<evidence type="ECO:0000313" key="12">
    <source>
        <dbReference type="Proteomes" id="UP001501822"/>
    </source>
</evidence>
<comment type="pathway">
    <text evidence="7 9">Lipid metabolism; fatty acid biosynthesis.</text>
</comment>
<comment type="PTM">
    <text evidence="7">4'-phosphopantetheine is transferred from CoA to a specific serine of apo-ACP by AcpS. This modification is essential for activity because fatty acids are bound in thioester linkage to the sulfhydryl of the prosthetic group.</text>
</comment>
<sequence>MSLNQQQIFEAVAQILTKTVGVPRDAIAPGKTLKEDLEIDSLDTVEVLVAAEDDFGFRIPDEDAAAMTTIQDIVDYVYEHQPERAVS</sequence>
<dbReference type="Proteomes" id="UP001501822">
    <property type="component" value="Unassembled WGS sequence"/>
</dbReference>
<evidence type="ECO:0000256" key="9">
    <source>
        <dbReference type="RuleBase" id="RU003545"/>
    </source>
</evidence>
<evidence type="ECO:0000313" key="11">
    <source>
        <dbReference type="EMBL" id="GAA0322722.1"/>
    </source>
</evidence>
<keyword evidence="6 7" id="KW-0275">Fatty acid biosynthesis</keyword>
<gene>
    <name evidence="7" type="primary">acpP</name>
    <name evidence="11" type="ORF">GCM10010151_10670</name>
</gene>
<keyword evidence="5 7" id="KW-0443">Lipid metabolism</keyword>
<keyword evidence="12" id="KW-1185">Reference proteome</keyword>
<keyword evidence="7" id="KW-0963">Cytoplasm</keyword>
<comment type="similarity">
    <text evidence="7">Belongs to the acyl carrier protein (ACP) family.</text>
</comment>
<dbReference type="PROSITE" id="PS50075">
    <property type="entry name" value="CARRIER"/>
    <property type="match status" value="1"/>
</dbReference>